<dbReference type="GO" id="GO:0005851">
    <property type="term" value="C:eukaryotic translation initiation factor 2B complex"/>
    <property type="evidence" value="ECO:0007669"/>
    <property type="project" value="TreeGrafter"/>
</dbReference>
<comment type="similarity">
    <text evidence="2 9">Belongs to the eIF-2B alpha/beta/delta subunits family.</text>
</comment>
<evidence type="ECO:0000256" key="3">
    <source>
        <dbReference type="ARBA" id="ARBA00022490"/>
    </source>
</evidence>
<dbReference type="GO" id="GO:0005829">
    <property type="term" value="C:cytosol"/>
    <property type="evidence" value="ECO:0007669"/>
    <property type="project" value="UniProtKB-SubCell"/>
</dbReference>
<comment type="subcellular location">
    <subcellularLocation>
        <location evidence="1">Cytoplasm</location>
        <location evidence="1">Cytosol</location>
    </subcellularLocation>
</comment>
<dbReference type="SUPFAM" id="SSF100950">
    <property type="entry name" value="NagB/RpiA/CoA transferase-like"/>
    <property type="match status" value="1"/>
</dbReference>
<dbReference type="EMBL" id="SNRW01001532">
    <property type="protein sequence ID" value="KAA6396045.1"/>
    <property type="molecule type" value="Genomic_DNA"/>
</dbReference>
<evidence type="ECO:0000256" key="9">
    <source>
        <dbReference type="RuleBase" id="RU003814"/>
    </source>
</evidence>
<name>A0A5J4WNQ5_9EUKA</name>
<protein>
    <recommendedName>
        <fullName evidence="6">Translation initiation factor eIF2B subunit alpha</fullName>
    </recommendedName>
    <alternativeName>
        <fullName evidence="7">eIF2B GDP-GTP exchange factor subunit alpha</fullName>
    </alternativeName>
</protein>
<organism evidence="10 11">
    <name type="scientific">Streblomastix strix</name>
    <dbReference type="NCBI Taxonomy" id="222440"/>
    <lineage>
        <taxon>Eukaryota</taxon>
        <taxon>Metamonada</taxon>
        <taxon>Preaxostyla</taxon>
        <taxon>Oxymonadida</taxon>
        <taxon>Streblomastigidae</taxon>
        <taxon>Streblomastix</taxon>
    </lineage>
</organism>
<dbReference type="GO" id="GO:0005085">
    <property type="term" value="F:guanyl-nucleotide exchange factor activity"/>
    <property type="evidence" value="ECO:0007669"/>
    <property type="project" value="TreeGrafter"/>
</dbReference>
<evidence type="ECO:0000256" key="8">
    <source>
        <dbReference type="ARBA" id="ARBA00046432"/>
    </source>
</evidence>
<dbReference type="GO" id="GO:0003743">
    <property type="term" value="F:translation initiation factor activity"/>
    <property type="evidence" value="ECO:0007669"/>
    <property type="project" value="UniProtKB-KW"/>
</dbReference>
<evidence type="ECO:0000256" key="2">
    <source>
        <dbReference type="ARBA" id="ARBA00007251"/>
    </source>
</evidence>
<keyword evidence="4 10" id="KW-0396">Initiation factor</keyword>
<dbReference type="Pfam" id="PF01008">
    <property type="entry name" value="IF-2B"/>
    <property type="match status" value="1"/>
</dbReference>
<evidence type="ECO:0000256" key="6">
    <source>
        <dbReference type="ARBA" id="ARBA00044208"/>
    </source>
</evidence>
<dbReference type="InterPro" id="IPR042528">
    <property type="entry name" value="elF-2B_alpha_N"/>
</dbReference>
<dbReference type="Proteomes" id="UP000324800">
    <property type="component" value="Unassembled WGS sequence"/>
</dbReference>
<dbReference type="Gene3D" id="3.40.50.10470">
    <property type="entry name" value="Translation initiation factor eif-2b, domain 2"/>
    <property type="match status" value="1"/>
</dbReference>
<dbReference type="InterPro" id="IPR000649">
    <property type="entry name" value="IF-2B-related"/>
</dbReference>
<comment type="subunit">
    <text evidence="8">Component of the translation initiation factor 2B (eIF2B) complex which is a heterodecamer of two sets of five different subunits: alpha, beta, gamma, delta and epsilon. Subunits alpha, beta and delta comprise a regulatory subcomplex and subunits epsilon and gamma comprise a catalytic subcomplex. Within the complex, the hexameric regulatory complex resides at the center, with the two heterodimeric catalytic subcomplexes bound on opposite sides.</text>
</comment>
<reference evidence="10 11" key="1">
    <citation type="submission" date="2019-03" db="EMBL/GenBank/DDBJ databases">
        <title>Single cell metagenomics reveals metabolic interactions within the superorganism composed of flagellate Streblomastix strix and complex community of Bacteroidetes bacteria on its surface.</title>
        <authorList>
            <person name="Treitli S.C."/>
            <person name="Kolisko M."/>
            <person name="Husnik F."/>
            <person name="Keeling P."/>
            <person name="Hampl V."/>
        </authorList>
    </citation>
    <scope>NUCLEOTIDE SEQUENCE [LARGE SCALE GENOMIC DNA]</scope>
    <source>
        <strain evidence="10">ST1C</strain>
    </source>
</reference>
<dbReference type="PANTHER" id="PTHR45860">
    <property type="entry name" value="TRANSLATION INITIATION FACTOR EIF-2B SUBUNIT ALPHA"/>
    <property type="match status" value="1"/>
</dbReference>
<evidence type="ECO:0000256" key="5">
    <source>
        <dbReference type="ARBA" id="ARBA00022917"/>
    </source>
</evidence>
<comment type="caution">
    <text evidence="10">The sequence shown here is derived from an EMBL/GenBank/DDBJ whole genome shotgun (WGS) entry which is preliminary data.</text>
</comment>
<dbReference type="AlphaFoldDB" id="A0A5J4WNQ5"/>
<sequence length="327" mass="36742">MKERENQSEILIPKPISPLSKDSTIIPEFDVVAEYLKELKHNSSAVATRLALTKLLQLTTESTVLGLRQELEHTIQKLNESVKDISVRPVCDLFKIELGNQMKQGEDFQTTIKHMIERGIKNKNLTKQAINKITLESERFFSEGMRIVTYSYSRVVLECLYTARRRCNISVAVLCGGPDEDGKRMTTELQKRKIITTFVPDSAMSAVIADADMVLVGARAVTENGGIIAKMGTRTVATVAHEFNVNFFVAAESYKFAKLFPLSQHHLERIAPIRGIPIDKKNLPPGTPVYSPELDYTPPNYIRNLWTDLGLLTPSDVSEELFVLYNA</sequence>
<evidence type="ECO:0000313" key="11">
    <source>
        <dbReference type="Proteomes" id="UP000324800"/>
    </source>
</evidence>
<dbReference type="InterPro" id="IPR051501">
    <property type="entry name" value="eIF2B_alpha/beta/delta"/>
</dbReference>
<dbReference type="InterPro" id="IPR042529">
    <property type="entry name" value="IF_2B-like_C"/>
</dbReference>
<dbReference type="Gene3D" id="1.20.120.1070">
    <property type="entry name" value="Translation initiation factor eIF-2B, N-terminal domain"/>
    <property type="match status" value="1"/>
</dbReference>
<accession>A0A5J4WNQ5</accession>
<dbReference type="OrthoDB" id="10249309at2759"/>
<gene>
    <name evidence="10" type="ORF">EZS28_008429</name>
</gene>
<dbReference type="PANTHER" id="PTHR45860:SF1">
    <property type="entry name" value="TRANSLATION INITIATION FACTOR EIF-2B SUBUNIT ALPHA"/>
    <property type="match status" value="1"/>
</dbReference>
<dbReference type="InterPro" id="IPR037171">
    <property type="entry name" value="NagB/RpiA_transferase-like"/>
</dbReference>
<keyword evidence="3" id="KW-0963">Cytoplasm</keyword>
<keyword evidence="5" id="KW-0648">Protein biosynthesis</keyword>
<evidence type="ECO:0000256" key="4">
    <source>
        <dbReference type="ARBA" id="ARBA00022540"/>
    </source>
</evidence>
<evidence type="ECO:0000256" key="1">
    <source>
        <dbReference type="ARBA" id="ARBA00004514"/>
    </source>
</evidence>
<evidence type="ECO:0000256" key="7">
    <source>
        <dbReference type="ARBA" id="ARBA00044236"/>
    </source>
</evidence>
<evidence type="ECO:0000313" key="10">
    <source>
        <dbReference type="EMBL" id="KAA6396045.1"/>
    </source>
</evidence>
<proteinExistence type="inferred from homology"/>